<sequence length="147" mass="16902">MSKLNKLLVPLYTLFLIGSFFYVKSVLKGVPVSVEDNSDEKTVETRSVKVSLTVKAPFYTRTYSQESKNTDSVSDLLLKVRENNKDFTYDRTAYSYGSKLDQINGITTTETMEWRIYDAEKDVTLKMDDTALEDGKNYILTYQKTNE</sequence>
<gene>
    <name evidence="1" type="ORF">A2399_02670</name>
</gene>
<evidence type="ECO:0000313" key="2">
    <source>
        <dbReference type="Proteomes" id="UP000177955"/>
    </source>
</evidence>
<organism evidence="1 2">
    <name type="scientific">candidate division WWE3 bacterium RIFOXYB1_FULL_42_27</name>
    <dbReference type="NCBI Taxonomy" id="1802638"/>
    <lineage>
        <taxon>Bacteria</taxon>
        <taxon>Katanobacteria</taxon>
    </lineage>
</organism>
<dbReference type="AlphaFoldDB" id="A0A1F4W458"/>
<name>A0A1F4W458_UNCKA</name>
<dbReference type="EMBL" id="MEVV01000006">
    <property type="protein sequence ID" value="OGC63813.1"/>
    <property type="molecule type" value="Genomic_DNA"/>
</dbReference>
<proteinExistence type="predicted"/>
<dbReference type="Gene3D" id="2.170.130.30">
    <property type="match status" value="1"/>
</dbReference>
<evidence type="ECO:0000313" key="1">
    <source>
        <dbReference type="EMBL" id="OGC63813.1"/>
    </source>
</evidence>
<evidence type="ECO:0008006" key="3">
    <source>
        <dbReference type="Google" id="ProtNLM"/>
    </source>
</evidence>
<comment type="caution">
    <text evidence="1">The sequence shown here is derived from an EMBL/GenBank/DDBJ whole genome shotgun (WGS) entry which is preliminary data.</text>
</comment>
<reference evidence="1 2" key="1">
    <citation type="journal article" date="2016" name="Nat. Commun.">
        <title>Thousands of microbial genomes shed light on interconnected biogeochemical processes in an aquifer system.</title>
        <authorList>
            <person name="Anantharaman K."/>
            <person name="Brown C.T."/>
            <person name="Hug L.A."/>
            <person name="Sharon I."/>
            <person name="Castelle C.J."/>
            <person name="Probst A.J."/>
            <person name="Thomas B.C."/>
            <person name="Singh A."/>
            <person name="Wilkins M.J."/>
            <person name="Karaoz U."/>
            <person name="Brodie E.L."/>
            <person name="Williams K.H."/>
            <person name="Hubbard S.S."/>
            <person name="Banfield J.F."/>
        </authorList>
    </citation>
    <scope>NUCLEOTIDE SEQUENCE [LARGE SCALE GENOMIC DNA]</scope>
</reference>
<protein>
    <recommendedName>
        <fullName evidence="3">DUF4430 domain-containing protein</fullName>
    </recommendedName>
</protein>
<dbReference type="Proteomes" id="UP000177955">
    <property type="component" value="Unassembled WGS sequence"/>
</dbReference>
<accession>A0A1F4W458</accession>